<comment type="caution">
    <text evidence="5">The sequence shown here is derived from an EMBL/GenBank/DDBJ whole genome shotgun (WGS) entry which is preliminary data.</text>
</comment>
<feature type="domain" description="RRM" evidence="4">
    <location>
        <begin position="58"/>
        <end position="111"/>
    </location>
</feature>
<evidence type="ECO:0000256" key="2">
    <source>
        <dbReference type="SAM" id="Coils"/>
    </source>
</evidence>
<accession>A0A812UBR5</accession>
<feature type="compositionally biased region" description="Basic and acidic residues" evidence="3">
    <location>
        <begin position="31"/>
        <end position="41"/>
    </location>
</feature>
<dbReference type="InterPro" id="IPR012677">
    <property type="entry name" value="Nucleotide-bd_a/b_plait_sf"/>
</dbReference>
<organism evidence="5 6">
    <name type="scientific">Symbiodinium pilosum</name>
    <name type="common">Dinoflagellate</name>
    <dbReference type="NCBI Taxonomy" id="2952"/>
    <lineage>
        <taxon>Eukaryota</taxon>
        <taxon>Sar</taxon>
        <taxon>Alveolata</taxon>
        <taxon>Dinophyceae</taxon>
        <taxon>Suessiales</taxon>
        <taxon>Symbiodiniaceae</taxon>
        <taxon>Symbiodinium</taxon>
    </lineage>
</organism>
<keyword evidence="2" id="KW-0175">Coiled coil</keyword>
<dbReference type="GO" id="GO:0005737">
    <property type="term" value="C:cytoplasm"/>
    <property type="evidence" value="ECO:0007669"/>
    <property type="project" value="InterPro"/>
</dbReference>
<keyword evidence="1" id="KW-0694">RNA-binding</keyword>
<dbReference type="SUPFAM" id="SSF54928">
    <property type="entry name" value="RNA-binding domain, RBD"/>
    <property type="match status" value="1"/>
</dbReference>
<dbReference type="GO" id="GO:0003723">
    <property type="term" value="F:RNA binding"/>
    <property type="evidence" value="ECO:0007669"/>
    <property type="project" value="UniProtKB-UniRule"/>
</dbReference>
<dbReference type="GO" id="GO:0005634">
    <property type="term" value="C:nucleus"/>
    <property type="evidence" value="ECO:0007669"/>
    <property type="project" value="InterPro"/>
</dbReference>
<dbReference type="PANTHER" id="PTHR45894">
    <property type="entry name" value="RNA-BINDING PROTEIN 8A"/>
    <property type="match status" value="1"/>
</dbReference>
<dbReference type="OrthoDB" id="15688at2759"/>
<name>A0A812UBR5_SYMPI</name>
<feature type="region of interest" description="Disordered" evidence="3">
    <location>
        <begin position="644"/>
        <end position="676"/>
    </location>
</feature>
<dbReference type="AlphaFoldDB" id="A0A812UBR5"/>
<feature type="compositionally biased region" description="Acidic residues" evidence="3">
    <location>
        <begin position="1"/>
        <end position="11"/>
    </location>
</feature>
<dbReference type="Proteomes" id="UP000649617">
    <property type="component" value="Unassembled WGS sequence"/>
</dbReference>
<evidence type="ECO:0000313" key="5">
    <source>
        <dbReference type="EMBL" id="CAE7562504.1"/>
    </source>
</evidence>
<dbReference type="Gene3D" id="3.30.70.330">
    <property type="match status" value="1"/>
</dbReference>
<feature type="non-terminal residue" evidence="5">
    <location>
        <position position="676"/>
    </location>
</feature>
<feature type="coiled-coil region" evidence="2">
    <location>
        <begin position="457"/>
        <end position="519"/>
    </location>
</feature>
<sequence>MDVDYDDEVAEEGARPAGRRVKGRGGEEDDRYAGKAGKFERLDDDDDETGAARSIEGWVVIVSGVHEEAQEDDIFEAFSEYGDIKNLHLNLDRRTGFVKGYAFIEYENKQEEEGPPINELVERMGSCGKAYGRLVAHAGQAQVKEFLWEPGGGVNGLSIAVPRVPQKAVTTELETRFRKMISEERASRFQENAVLQEHLGRVEENFTAERNTQAKKMEGISSLVDKVTKDLETEKDAMQVQMRELLNRQDTLRSSLVDGTREIREIEDDQTRLSACVLLPPACEVAALTERMDQEIMMRQGMLEIRQQLHNEDSCNHILGRLDGETKTRLEAFDASMGTVDRNNQLAGDLEMRHDLGVSRGEAMAALEERTAALQQDCRDVIQSISQLKEMIFSETNAKFEEVDAAFKNVQQTAGADQQGRLQAAQHLEAMISKSNSDMGQERSLREEQFAMTGGRLSQIDAELEDVRLNLRDALQRCEELRLAHDAASHMQAERHAEATGAEISMKELKARMEHLQQVTDSRDRTTTQKLTELLAAIENEAKERAAGDDDVLRRQSSAKEALPAMLTAERHRTDAALAKLEEVLRQEDVAERQHRNQALNALEVRWQQLREATEESLKHRLEQQSNVAMEVAKVSEALLEEQRTRQQEQKALTNELQRLGQEVSDAGSSRRATEE</sequence>
<dbReference type="InterPro" id="IPR008111">
    <property type="entry name" value="RNA-bd_8"/>
</dbReference>
<evidence type="ECO:0000313" key="6">
    <source>
        <dbReference type="Proteomes" id="UP000649617"/>
    </source>
</evidence>
<dbReference type="InterPro" id="IPR035979">
    <property type="entry name" value="RBD_domain_sf"/>
</dbReference>
<protein>
    <submittedName>
        <fullName evidence="5">Y14A protein</fullName>
    </submittedName>
</protein>
<dbReference type="Pfam" id="PF00076">
    <property type="entry name" value="RRM_1"/>
    <property type="match status" value="1"/>
</dbReference>
<evidence type="ECO:0000256" key="1">
    <source>
        <dbReference type="PROSITE-ProRule" id="PRU00176"/>
    </source>
</evidence>
<dbReference type="GO" id="GO:0006396">
    <property type="term" value="P:RNA processing"/>
    <property type="evidence" value="ECO:0007669"/>
    <property type="project" value="InterPro"/>
</dbReference>
<keyword evidence="6" id="KW-1185">Reference proteome</keyword>
<evidence type="ECO:0000256" key="3">
    <source>
        <dbReference type="SAM" id="MobiDB-lite"/>
    </source>
</evidence>
<dbReference type="PROSITE" id="PS50102">
    <property type="entry name" value="RRM"/>
    <property type="match status" value="1"/>
</dbReference>
<dbReference type="EMBL" id="CAJNIZ010035903">
    <property type="protein sequence ID" value="CAE7562504.1"/>
    <property type="molecule type" value="Genomic_DNA"/>
</dbReference>
<evidence type="ECO:0000259" key="4">
    <source>
        <dbReference type="PROSITE" id="PS50102"/>
    </source>
</evidence>
<dbReference type="InterPro" id="IPR000504">
    <property type="entry name" value="RRM_dom"/>
</dbReference>
<dbReference type="SMART" id="SM00360">
    <property type="entry name" value="RRM"/>
    <property type="match status" value="1"/>
</dbReference>
<proteinExistence type="predicted"/>
<gene>
    <name evidence="5" type="primary">Y14A</name>
    <name evidence="5" type="ORF">SPIL2461_LOCUS15050</name>
</gene>
<reference evidence="5" key="1">
    <citation type="submission" date="2021-02" db="EMBL/GenBank/DDBJ databases">
        <authorList>
            <person name="Dougan E. K."/>
            <person name="Rhodes N."/>
            <person name="Thang M."/>
            <person name="Chan C."/>
        </authorList>
    </citation>
    <scope>NUCLEOTIDE SEQUENCE</scope>
</reference>
<feature type="region of interest" description="Disordered" evidence="3">
    <location>
        <begin position="1"/>
        <end position="48"/>
    </location>
</feature>